<organism evidence="1 2">
    <name type="scientific">Agromyces marinus</name>
    <dbReference type="NCBI Taxonomy" id="1389020"/>
    <lineage>
        <taxon>Bacteria</taxon>
        <taxon>Bacillati</taxon>
        <taxon>Actinomycetota</taxon>
        <taxon>Actinomycetes</taxon>
        <taxon>Micrococcales</taxon>
        <taxon>Microbacteriaceae</taxon>
        <taxon>Agromyces</taxon>
    </lineage>
</organism>
<name>A0ABN6YDI5_9MICO</name>
<protein>
    <submittedName>
        <fullName evidence="1">Uncharacterized protein</fullName>
    </submittedName>
</protein>
<reference evidence="2" key="1">
    <citation type="journal article" date="2019" name="Int. J. Syst. Evol. Microbiol.">
        <title>The Global Catalogue of Microorganisms (GCM) 10K type strain sequencing project: providing services to taxonomists for standard genome sequencing and annotation.</title>
        <authorList>
            <consortium name="The Broad Institute Genomics Platform"/>
            <consortium name="The Broad Institute Genome Sequencing Center for Infectious Disease"/>
            <person name="Wu L."/>
            <person name="Ma J."/>
        </authorList>
    </citation>
    <scope>NUCLEOTIDE SEQUENCE [LARGE SCALE GENOMIC DNA]</scope>
    <source>
        <strain evidence="2">NBRC 109019</strain>
    </source>
</reference>
<keyword evidence="2" id="KW-1185">Reference proteome</keyword>
<dbReference type="Proteomes" id="UP001321477">
    <property type="component" value="Chromosome"/>
</dbReference>
<evidence type="ECO:0000313" key="1">
    <source>
        <dbReference type="EMBL" id="BDZ54005.1"/>
    </source>
</evidence>
<evidence type="ECO:0000313" key="2">
    <source>
        <dbReference type="Proteomes" id="UP001321477"/>
    </source>
</evidence>
<dbReference type="EMBL" id="AP027734">
    <property type="protein sequence ID" value="BDZ54005.1"/>
    <property type="molecule type" value="Genomic_DNA"/>
</dbReference>
<sequence>MTTRWLPYRASIEFEPTSKLRVDEPTVSVVASSAPSTVSVVTLSSALTGAAASVTVPSRWAPFAGARVGAPTSTGAGFTAAAPPSGTAAAGITGAIASPAPMIPVIAAAITPVDTPLARLRVVRMPWHPP</sequence>
<accession>A0ABN6YDI5</accession>
<proteinExistence type="predicted"/>
<gene>
    <name evidence="1" type="ORF">GCM10025870_10780</name>
</gene>